<gene>
    <name evidence="1" type="ORF">EV191_1179</name>
</gene>
<dbReference type="GO" id="GO:0016829">
    <property type="term" value="F:lyase activity"/>
    <property type="evidence" value="ECO:0007669"/>
    <property type="project" value="InterPro"/>
</dbReference>
<sequence>MSTQFNEFQLSRKGNAFEDFTVGQVFDHHWGRTITEAAAELFSVNTCNWIPLYVNREFAVSEGHPDIPVNPAFLLCLSVGMSVEDLSEAGGPFLGVEEIVFHHPVYPGCTVYARSTVLETRASESRPDYGIVTWQTALRNGISGATVLTFSRTNLVRRRMPVHSS</sequence>
<dbReference type="InterPro" id="IPR052342">
    <property type="entry name" value="MCH/BMMD"/>
</dbReference>
<dbReference type="Proteomes" id="UP000294911">
    <property type="component" value="Unassembled WGS sequence"/>
</dbReference>
<proteinExistence type="predicted"/>
<organism evidence="1 2">
    <name type="scientific">Tamaricihabitans halophyticus</name>
    <dbReference type="NCBI Taxonomy" id="1262583"/>
    <lineage>
        <taxon>Bacteria</taxon>
        <taxon>Bacillati</taxon>
        <taxon>Actinomycetota</taxon>
        <taxon>Actinomycetes</taxon>
        <taxon>Pseudonocardiales</taxon>
        <taxon>Pseudonocardiaceae</taxon>
        <taxon>Tamaricihabitans</taxon>
    </lineage>
</organism>
<dbReference type="CDD" id="cd03451">
    <property type="entry name" value="FkbR2"/>
    <property type="match status" value="1"/>
</dbReference>
<dbReference type="EMBL" id="SLXQ01000017">
    <property type="protein sequence ID" value="TCP45043.1"/>
    <property type="molecule type" value="Genomic_DNA"/>
</dbReference>
<dbReference type="SUPFAM" id="SSF54637">
    <property type="entry name" value="Thioesterase/thiol ester dehydrase-isomerase"/>
    <property type="match status" value="1"/>
</dbReference>
<dbReference type="PANTHER" id="PTHR43664:SF1">
    <property type="entry name" value="BETA-METHYLMALYL-COA DEHYDRATASE"/>
    <property type="match status" value="1"/>
</dbReference>
<dbReference type="InterPro" id="IPR048274">
    <property type="entry name" value="MC_hydratase"/>
</dbReference>
<dbReference type="Gene3D" id="3.10.129.10">
    <property type="entry name" value="Hotdog Thioesterase"/>
    <property type="match status" value="1"/>
</dbReference>
<dbReference type="InterPro" id="IPR029069">
    <property type="entry name" value="HotDog_dom_sf"/>
</dbReference>
<protein>
    <submittedName>
        <fullName evidence="1">Acyl dehydratase</fullName>
    </submittedName>
</protein>
<comment type="caution">
    <text evidence="1">The sequence shown here is derived from an EMBL/GenBank/DDBJ whole genome shotgun (WGS) entry which is preliminary data.</text>
</comment>
<dbReference type="PANTHER" id="PTHR43664">
    <property type="entry name" value="MONOAMINE OXIDASE-RELATED"/>
    <property type="match status" value="1"/>
</dbReference>
<name>A0A4R2Q7Y2_9PSEU</name>
<keyword evidence="2" id="KW-1185">Reference proteome</keyword>
<accession>A0A4R2Q7Y2</accession>
<evidence type="ECO:0000313" key="2">
    <source>
        <dbReference type="Proteomes" id="UP000294911"/>
    </source>
</evidence>
<dbReference type="OrthoDB" id="9796589at2"/>
<dbReference type="Pfam" id="PF19315">
    <property type="entry name" value="MC_hydratase"/>
    <property type="match status" value="1"/>
</dbReference>
<dbReference type="RefSeq" id="WP_132880157.1">
    <property type="nucleotide sequence ID" value="NZ_SLXQ01000017.1"/>
</dbReference>
<dbReference type="AlphaFoldDB" id="A0A4R2Q7Y2"/>
<reference evidence="1 2" key="1">
    <citation type="submission" date="2019-03" db="EMBL/GenBank/DDBJ databases">
        <title>Genomic Encyclopedia of Type Strains, Phase IV (KMG-IV): sequencing the most valuable type-strain genomes for metagenomic binning, comparative biology and taxonomic classification.</title>
        <authorList>
            <person name="Goeker M."/>
        </authorList>
    </citation>
    <scope>NUCLEOTIDE SEQUENCE [LARGE SCALE GENOMIC DNA]</scope>
    <source>
        <strain evidence="1 2">DSM 45765</strain>
    </source>
</reference>
<evidence type="ECO:0000313" key="1">
    <source>
        <dbReference type="EMBL" id="TCP45043.1"/>
    </source>
</evidence>